<evidence type="ECO:0000313" key="1">
    <source>
        <dbReference type="EMBL" id="SHK15548.1"/>
    </source>
</evidence>
<accession>A0A1M6Q5Y0</accession>
<dbReference type="InterPro" id="IPR005370">
    <property type="entry name" value="UPF0180"/>
</dbReference>
<name>A0A1M6Q5Y0_PARC5</name>
<gene>
    <name evidence="1" type="ORF">SAMN02745912_02439</name>
</gene>
<keyword evidence="2" id="KW-1185">Reference proteome</keyword>
<sequence>MKRVAVEKSLSNIKSYLKEQGFTVENLEKNKDNLKSFDAVVVSGQNSNFLGMHDTSTKGTVIYARGLTPEDVHRQLENTLK</sequence>
<dbReference type="Pfam" id="PF03698">
    <property type="entry name" value="UPF0180"/>
    <property type="match status" value="1"/>
</dbReference>
<dbReference type="EMBL" id="FRAG01000030">
    <property type="protein sequence ID" value="SHK15548.1"/>
    <property type="molecule type" value="Genomic_DNA"/>
</dbReference>
<dbReference type="STRING" id="1121301.SAMN02745912_02439"/>
<dbReference type="Proteomes" id="UP000184465">
    <property type="component" value="Unassembled WGS sequence"/>
</dbReference>
<reference evidence="1 2" key="1">
    <citation type="submission" date="2016-11" db="EMBL/GenBank/DDBJ databases">
        <authorList>
            <person name="Jaros S."/>
            <person name="Januszkiewicz K."/>
            <person name="Wedrychowicz H."/>
        </authorList>
    </citation>
    <scope>NUCLEOTIDE SEQUENCE [LARGE SCALE GENOMIC DNA]</scope>
    <source>
        <strain evidence="1 2">DSM 15212</strain>
    </source>
</reference>
<organism evidence="1 2">
    <name type="scientific">Paramaledivibacter caminithermalis (strain DSM 15212 / CIP 107654 / DViRD3)</name>
    <name type="common">Clostridium caminithermale</name>
    <dbReference type="NCBI Taxonomy" id="1121301"/>
    <lineage>
        <taxon>Bacteria</taxon>
        <taxon>Bacillati</taxon>
        <taxon>Bacillota</taxon>
        <taxon>Clostridia</taxon>
        <taxon>Peptostreptococcales</taxon>
        <taxon>Caminicellaceae</taxon>
        <taxon>Paramaledivibacter</taxon>
    </lineage>
</organism>
<protein>
    <submittedName>
        <fullName evidence="1">Uncharacterized protein family (UPF0180)</fullName>
    </submittedName>
</protein>
<dbReference type="AlphaFoldDB" id="A0A1M6Q5Y0"/>
<dbReference type="RefSeq" id="WP_242655799.1">
    <property type="nucleotide sequence ID" value="NZ_FRAG01000030.1"/>
</dbReference>
<proteinExistence type="predicted"/>
<evidence type="ECO:0000313" key="2">
    <source>
        <dbReference type="Proteomes" id="UP000184465"/>
    </source>
</evidence>